<proteinExistence type="predicted"/>
<dbReference type="EMBL" id="JBHUGS010000005">
    <property type="protein sequence ID" value="MFD1952109.1"/>
    <property type="molecule type" value="Genomic_DNA"/>
</dbReference>
<reference evidence="4" key="1">
    <citation type="journal article" date="2019" name="Int. J. Syst. Evol. Microbiol.">
        <title>The Global Catalogue of Microorganisms (GCM) 10K type strain sequencing project: providing services to taxonomists for standard genome sequencing and annotation.</title>
        <authorList>
            <consortium name="The Broad Institute Genomics Platform"/>
            <consortium name="The Broad Institute Genome Sequencing Center for Infectious Disease"/>
            <person name="Wu L."/>
            <person name="Ma J."/>
        </authorList>
    </citation>
    <scope>NUCLEOTIDE SEQUENCE [LARGE SCALE GENOMIC DNA]</scope>
    <source>
        <strain evidence="4">CGMCC 1.12702</strain>
    </source>
</reference>
<dbReference type="InterPro" id="IPR039561">
    <property type="entry name" value="Peptidase_M15C"/>
</dbReference>
<evidence type="ECO:0000313" key="3">
    <source>
        <dbReference type="EMBL" id="MFD1952109.1"/>
    </source>
</evidence>
<name>A0ABW4TZE3_9SPHN</name>
<evidence type="ECO:0000259" key="2">
    <source>
        <dbReference type="Pfam" id="PF13539"/>
    </source>
</evidence>
<organism evidence="3 4">
    <name type="scientific">Sphingomonas arantia</name>
    <dbReference type="NCBI Taxonomy" id="1460676"/>
    <lineage>
        <taxon>Bacteria</taxon>
        <taxon>Pseudomonadati</taxon>
        <taxon>Pseudomonadota</taxon>
        <taxon>Alphaproteobacteria</taxon>
        <taxon>Sphingomonadales</taxon>
        <taxon>Sphingomonadaceae</taxon>
        <taxon>Sphingomonas</taxon>
    </lineage>
</organism>
<sequence>MSITLGARSVARLAGVHPDLARVVKRAALMARSTEDFTVLEGVRSDQDAYANWGKGRTAAQLAAKGIPTSYAQPKLAKVTWLSNPLSTKHRKQKDGYGHAVDLAPYPIDWNDYDRFDQMAKLVMAAAEVEGVEIRWGADWDGDGKPREKGETDSPHFELAR</sequence>
<dbReference type="Proteomes" id="UP001597400">
    <property type="component" value="Unassembled WGS sequence"/>
</dbReference>
<dbReference type="RefSeq" id="WP_380931168.1">
    <property type="nucleotide sequence ID" value="NZ_JBHUGS010000005.1"/>
</dbReference>
<dbReference type="SUPFAM" id="SSF55166">
    <property type="entry name" value="Hedgehog/DD-peptidase"/>
    <property type="match status" value="1"/>
</dbReference>
<feature type="region of interest" description="Disordered" evidence="1">
    <location>
        <begin position="137"/>
        <end position="161"/>
    </location>
</feature>
<comment type="caution">
    <text evidence="3">The sequence shown here is derived from an EMBL/GenBank/DDBJ whole genome shotgun (WGS) entry which is preliminary data.</text>
</comment>
<gene>
    <name evidence="3" type="ORF">ACFSGX_15150</name>
</gene>
<evidence type="ECO:0000256" key="1">
    <source>
        <dbReference type="SAM" id="MobiDB-lite"/>
    </source>
</evidence>
<dbReference type="Pfam" id="PF13539">
    <property type="entry name" value="Peptidase_M15_4"/>
    <property type="match status" value="1"/>
</dbReference>
<dbReference type="InterPro" id="IPR009045">
    <property type="entry name" value="Zn_M74/Hedgehog-like"/>
</dbReference>
<feature type="domain" description="Peptidase M15C" evidence="2">
    <location>
        <begin position="97"/>
        <end position="158"/>
    </location>
</feature>
<dbReference type="Gene3D" id="3.30.1380.10">
    <property type="match status" value="1"/>
</dbReference>
<protein>
    <submittedName>
        <fullName evidence="3">M15 family metallopeptidase</fullName>
    </submittedName>
</protein>
<dbReference type="CDD" id="cd14845">
    <property type="entry name" value="L-Ala-D-Glu_peptidase_like"/>
    <property type="match status" value="1"/>
</dbReference>
<evidence type="ECO:0000313" key="4">
    <source>
        <dbReference type="Proteomes" id="UP001597400"/>
    </source>
</evidence>
<keyword evidence="4" id="KW-1185">Reference proteome</keyword>
<accession>A0ABW4TZE3</accession>